<dbReference type="AlphaFoldDB" id="A0A6M1RGT5"/>
<comment type="similarity">
    <text evidence="2">Belongs to the CPA3 antiporters (TC 2.A.63) subunit D family.</text>
</comment>
<comment type="subcellular location">
    <subcellularLocation>
        <location evidence="1">Cell membrane</location>
        <topology evidence="1">Multi-pass membrane protein</topology>
    </subcellularLocation>
    <subcellularLocation>
        <location evidence="7">Membrane</location>
        <topology evidence="7">Multi-pass membrane protein</topology>
    </subcellularLocation>
</comment>
<evidence type="ECO:0000256" key="6">
    <source>
        <dbReference type="ARBA" id="ARBA00023136"/>
    </source>
</evidence>
<dbReference type="InterPro" id="IPR003918">
    <property type="entry name" value="NADH_UbQ_OxRdtase"/>
</dbReference>
<dbReference type="PANTHER" id="PTHR42703">
    <property type="entry name" value="NADH DEHYDROGENASE"/>
    <property type="match status" value="1"/>
</dbReference>
<feature type="transmembrane region" description="Helical" evidence="8">
    <location>
        <begin position="117"/>
        <end position="146"/>
    </location>
</feature>
<evidence type="ECO:0000256" key="2">
    <source>
        <dbReference type="ARBA" id="ARBA00005346"/>
    </source>
</evidence>
<feature type="transmembrane region" description="Helical" evidence="8">
    <location>
        <begin position="69"/>
        <end position="97"/>
    </location>
</feature>
<feature type="transmembrane region" description="Helical" evidence="8">
    <location>
        <begin position="239"/>
        <end position="260"/>
    </location>
</feature>
<dbReference type="Pfam" id="PF00361">
    <property type="entry name" value="Proton_antipo_M"/>
    <property type="match status" value="1"/>
</dbReference>
<keyword evidence="3" id="KW-1003">Cell membrane</keyword>
<sequence length="503" mass="54180">MSWPILPVLLPLVTALVALFWGRTGVARRGLVALSAAAQLAVAIYLGVETIRGHTFVVGMGAWSAKFGILLVVDLLSALMVTLSTLTALACILYGYAETPVTVEHPLRAPLVQFLVMGINLSFCTGDLFNLFVAFEVMLIASYALLTLEADDWDIKHAFPYVAINLFGSALFISACGLAYGLFGTLNFGEIILRAAPLVSDFRLHVLTLLLIVVFGIKAGLFPLYYWLPNSYPTLPIPLAALFAGMLTKVGVYVLVRILGTVLPHELTFLHSLLAWLAGVTMLVAVVGAISRNFIRGILSFHILSQIGYMVLALGFFTPLSIAACILYITHHIVVKSSLFLIGGVAARLNGTDNLDRMGNLWKRVPWLGVLFLAQALSLAGVPPLSGFWGKYLIVVEGLRQQHYWLVGASILASLLTLFSMLKIWNGAFWAESKTVPVRSGDRGWMGMTAVAAVLTCISLAIGLGAEAFVQIAMQAAERALDQPGYAQAVLGYLGKTAEGPTP</sequence>
<feature type="transmembrane region" description="Helical" evidence="8">
    <location>
        <begin position="202"/>
        <end position="227"/>
    </location>
</feature>
<evidence type="ECO:0000313" key="11">
    <source>
        <dbReference type="Proteomes" id="UP000477311"/>
    </source>
</evidence>
<dbReference type="GO" id="GO:0042773">
    <property type="term" value="P:ATP synthesis coupled electron transport"/>
    <property type="evidence" value="ECO:0007669"/>
    <property type="project" value="InterPro"/>
</dbReference>
<evidence type="ECO:0000256" key="5">
    <source>
        <dbReference type="ARBA" id="ARBA00022989"/>
    </source>
</evidence>
<feature type="transmembrane region" description="Helical" evidence="8">
    <location>
        <begin position="158"/>
        <end position="182"/>
    </location>
</feature>
<reference evidence="10 11" key="1">
    <citation type="submission" date="2020-02" db="EMBL/GenBank/DDBJ databases">
        <title>Draft genome sequence of Limisphaera ngatamarikiensis NGM72.4T, a thermophilic Verrucomicrobia grouped in subdivision 3.</title>
        <authorList>
            <person name="Carere C.R."/>
            <person name="Steen J."/>
            <person name="Hugenholtz P."/>
            <person name="Stott M.B."/>
        </authorList>
    </citation>
    <scope>NUCLEOTIDE SEQUENCE [LARGE SCALE GENOMIC DNA]</scope>
    <source>
        <strain evidence="10 11">NGM72.4</strain>
    </source>
</reference>
<evidence type="ECO:0000256" key="7">
    <source>
        <dbReference type="RuleBase" id="RU000320"/>
    </source>
</evidence>
<dbReference type="EMBL" id="JAAKYA010000031">
    <property type="protein sequence ID" value="NGO38826.1"/>
    <property type="molecule type" value="Genomic_DNA"/>
</dbReference>
<keyword evidence="5 8" id="KW-1133">Transmembrane helix</keyword>
<dbReference type="PRINTS" id="PR01437">
    <property type="entry name" value="NUOXDRDTASE4"/>
</dbReference>
<evidence type="ECO:0000259" key="9">
    <source>
        <dbReference type="Pfam" id="PF00361"/>
    </source>
</evidence>
<dbReference type="Proteomes" id="UP000477311">
    <property type="component" value="Unassembled WGS sequence"/>
</dbReference>
<feature type="transmembrane region" description="Helical" evidence="8">
    <location>
        <begin position="404"/>
        <end position="425"/>
    </location>
</feature>
<name>A0A6M1RGT5_9BACT</name>
<accession>A0A6M1RGT5</accession>
<protein>
    <recommendedName>
        <fullName evidence="9">NADH:quinone oxidoreductase/Mrp antiporter transmembrane domain-containing protein</fullName>
    </recommendedName>
</protein>
<feature type="transmembrane region" description="Helical" evidence="8">
    <location>
        <begin position="307"/>
        <end position="329"/>
    </location>
</feature>
<proteinExistence type="inferred from homology"/>
<feature type="transmembrane region" description="Helical" evidence="8">
    <location>
        <begin position="30"/>
        <end position="48"/>
    </location>
</feature>
<keyword evidence="6 8" id="KW-0472">Membrane</keyword>
<feature type="transmembrane region" description="Helical" evidence="8">
    <location>
        <begin position="445"/>
        <end position="470"/>
    </location>
</feature>
<dbReference type="PANTHER" id="PTHR42703:SF1">
    <property type="entry name" value="NA(+)_H(+) ANTIPORTER SUBUNIT D1"/>
    <property type="match status" value="1"/>
</dbReference>
<keyword evidence="4 7" id="KW-0812">Transmembrane</keyword>
<feature type="domain" description="NADH:quinone oxidoreductase/Mrp antiporter transmembrane" evidence="9">
    <location>
        <begin position="126"/>
        <end position="417"/>
    </location>
</feature>
<evidence type="ECO:0000256" key="3">
    <source>
        <dbReference type="ARBA" id="ARBA00022475"/>
    </source>
</evidence>
<gene>
    <name evidence="10" type="ORF">G4L39_05375</name>
</gene>
<dbReference type="InterPro" id="IPR050586">
    <property type="entry name" value="CPA3_Na-H_Antiporter_D"/>
</dbReference>
<evidence type="ECO:0000256" key="8">
    <source>
        <dbReference type="SAM" id="Phobius"/>
    </source>
</evidence>
<evidence type="ECO:0000313" key="10">
    <source>
        <dbReference type="EMBL" id="NGO38826.1"/>
    </source>
</evidence>
<comment type="caution">
    <text evidence="10">The sequence shown here is derived from an EMBL/GenBank/DDBJ whole genome shotgun (WGS) entry which is preliminary data.</text>
</comment>
<feature type="transmembrane region" description="Helical" evidence="8">
    <location>
        <begin position="365"/>
        <end position="383"/>
    </location>
</feature>
<dbReference type="GO" id="GO:0005886">
    <property type="term" value="C:plasma membrane"/>
    <property type="evidence" value="ECO:0007669"/>
    <property type="project" value="UniProtKB-SubCell"/>
</dbReference>
<keyword evidence="11" id="KW-1185">Reference proteome</keyword>
<organism evidence="10 11">
    <name type="scientific">Limisphaera ngatamarikiensis</name>
    <dbReference type="NCBI Taxonomy" id="1324935"/>
    <lineage>
        <taxon>Bacteria</taxon>
        <taxon>Pseudomonadati</taxon>
        <taxon>Verrucomicrobiota</taxon>
        <taxon>Verrucomicrobiia</taxon>
        <taxon>Limisphaerales</taxon>
        <taxon>Limisphaeraceae</taxon>
        <taxon>Limisphaera</taxon>
    </lineage>
</organism>
<dbReference type="GO" id="GO:0008137">
    <property type="term" value="F:NADH dehydrogenase (ubiquinone) activity"/>
    <property type="evidence" value="ECO:0007669"/>
    <property type="project" value="InterPro"/>
</dbReference>
<feature type="transmembrane region" description="Helical" evidence="8">
    <location>
        <begin position="272"/>
        <end position="295"/>
    </location>
</feature>
<evidence type="ECO:0000256" key="1">
    <source>
        <dbReference type="ARBA" id="ARBA00004651"/>
    </source>
</evidence>
<dbReference type="InterPro" id="IPR001750">
    <property type="entry name" value="ND/Mrp_TM"/>
</dbReference>
<evidence type="ECO:0000256" key="4">
    <source>
        <dbReference type="ARBA" id="ARBA00022692"/>
    </source>
</evidence>